<dbReference type="EMBL" id="DYUB01000335">
    <property type="protein sequence ID" value="HJG97578.1"/>
    <property type="molecule type" value="Genomic_DNA"/>
</dbReference>
<accession>A0A921N261</accession>
<evidence type="ECO:0008006" key="3">
    <source>
        <dbReference type="Google" id="ProtNLM"/>
    </source>
</evidence>
<dbReference type="AlphaFoldDB" id="A0A921N261"/>
<evidence type="ECO:0000313" key="2">
    <source>
        <dbReference type="Proteomes" id="UP000776700"/>
    </source>
</evidence>
<evidence type="ECO:0000313" key="1">
    <source>
        <dbReference type="EMBL" id="HJG97578.1"/>
    </source>
</evidence>
<name>A0A921N261_9FIRM</name>
<protein>
    <recommendedName>
        <fullName evidence="3">Peptidase S74 domain-containing protein</fullName>
    </recommendedName>
</protein>
<reference evidence="1" key="1">
    <citation type="journal article" date="2021" name="PeerJ">
        <title>Extensive microbial diversity within the chicken gut microbiome revealed by metagenomics and culture.</title>
        <authorList>
            <person name="Gilroy R."/>
            <person name="Ravi A."/>
            <person name="Getino M."/>
            <person name="Pursley I."/>
            <person name="Horton D.L."/>
            <person name="Alikhan N.F."/>
            <person name="Baker D."/>
            <person name="Gharbi K."/>
            <person name="Hall N."/>
            <person name="Watson M."/>
            <person name="Adriaenssens E.M."/>
            <person name="Foster-Nyarko E."/>
            <person name="Jarju S."/>
            <person name="Secka A."/>
            <person name="Antonio M."/>
            <person name="Oren A."/>
            <person name="Chaudhuri R.R."/>
            <person name="La Ragione R."/>
            <person name="Hildebrand F."/>
            <person name="Pallen M.J."/>
        </authorList>
    </citation>
    <scope>NUCLEOTIDE SEQUENCE</scope>
    <source>
        <strain evidence="1">1277</strain>
    </source>
</reference>
<sequence length="597" mass="65399">QMGLLEENISKVDQKADSINLSVQETKKEFNNNKDMMNLRENVNLSIINLNSALGVYKSLLNDYFKDNVISSDEKVQIQANNDILTEKKNIMLSEMDKVIALMQEQENRTNVDTINRDKQLLETSITNLINLINTSISDNTIVPSEITTVINAFAKSNLDINDIKNSLDNMIFLGIGGKLSEEVASIDIKSDKIVSKVESVEKTVTSQGESISKHSSSISQMAGEIEMKVSAGDIASSINQTAQSVRIKASKIDLDGYATFTNLETEGQTNIHGGNIKTGTIYVDQLNSNNPNPIIRLFGDCSIDATLKNEIGQGNSIRLKADRENYIKVQPTGYKEDGTYIGAHTAIYSGLYPNHEVMIFQGNAHWGKIYTTQGILSMHGNGVYYGWNGTTNDTRLATTSEVNSVSTVANNASSNASSALSSANSAYNLANSKLSANSSTYVTTGSHDPYYSDSYNLGYSGARWNQCSAKYGYFTNTYSLAIDNPVSTINDISLDNVIDDVIIESPNIITMSDEMNGKLVINVNALKENENGHLFVSEDDGGRVVINESSLLALALQEIKNLKEKVKKTEELELKVLELTDSVENLTGIINTLINK</sequence>
<gene>
    <name evidence="1" type="ORF">K8V90_10790</name>
</gene>
<comment type="caution">
    <text evidence="1">The sequence shown here is derived from an EMBL/GenBank/DDBJ whole genome shotgun (WGS) entry which is preliminary data.</text>
</comment>
<organism evidence="1 2">
    <name type="scientific">Romboutsia timonensis</name>
    <dbReference type="NCBI Taxonomy" id="1776391"/>
    <lineage>
        <taxon>Bacteria</taxon>
        <taxon>Bacillati</taxon>
        <taxon>Bacillota</taxon>
        <taxon>Clostridia</taxon>
        <taxon>Peptostreptococcales</taxon>
        <taxon>Peptostreptococcaceae</taxon>
        <taxon>Romboutsia</taxon>
    </lineage>
</organism>
<feature type="non-terminal residue" evidence="1">
    <location>
        <position position="1"/>
    </location>
</feature>
<proteinExistence type="predicted"/>
<dbReference type="Proteomes" id="UP000776700">
    <property type="component" value="Unassembled WGS sequence"/>
</dbReference>
<reference evidence="1" key="2">
    <citation type="submission" date="2021-09" db="EMBL/GenBank/DDBJ databases">
        <authorList>
            <person name="Gilroy R."/>
        </authorList>
    </citation>
    <scope>NUCLEOTIDE SEQUENCE</scope>
    <source>
        <strain evidence="1">1277</strain>
    </source>
</reference>